<comment type="similarity">
    <text evidence="1">Belongs to the universal ribosomal protein uL18 family.</text>
</comment>
<evidence type="ECO:0000256" key="3">
    <source>
        <dbReference type="ARBA" id="ARBA00023274"/>
    </source>
</evidence>
<protein>
    <submittedName>
        <fullName evidence="5">Uncharacterized protein</fullName>
    </submittedName>
</protein>
<dbReference type="AlphaFoldDB" id="A0A9D5BH80"/>
<dbReference type="GO" id="GO:0005840">
    <property type="term" value="C:ribosome"/>
    <property type="evidence" value="ECO:0007669"/>
    <property type="project" value="UniProtKB-KW"/>
</dbReference>
<organism evidence="5 6">
    <name type="scientific">Pisum sativum</name>
    <name type="common">Garden pea</name>
    <name type="synonym">Lathyrus oleraceus</name>
    <dbReference type="NCBI Taxonomy" id="3888"/>
    <lineage>
        <taxon>Eukaryota</taxon>
        <taxon>Viridiplantae</taxon>
        <taxon>Streptophyta</taxon>
        <taxon>Embryophyta</taxon>
        <taxon>Tracheophyta</taxon>
        <taxon>Spermatophyta</taxon>
        <taxon>Magnoliopsida</taxon>
        <taxon>eudicotyledons</taxon>
        <taxon>Gunneridae</taxon>
        <taxon>Pentapetalae</taxon>
        <taxon>rosids</taxon>
        <taxon>fabids</taxon>
        <taxon>Fabales</taxon>
        <taxon>Fabaceae</taxon>
        <taxon>Papilionoideae</taxon>
        <taxon>50 kb inversion clade</taxon>
        <taxon>NPAAA clade</taxon>
        <taxon>Hologalegina</taxon>
        <taxon>IRL clade</taxon>
        <taxon>Fabeae</taxon>
        <taxon>Lathyrus</taxon>
    </lineage>
</organism>
<dbReference type="PRINTS" id="PR00058">
    <property type="entry name" value="RIBOSOMALL5"/>
</dbReference>
<dbReference type="EMBL" id="JAMSHJ010000001">
    <property type="protein sequence ID" value="KAI5443511.1"/>
    <property type="molecule type" value="Genomic_DNA"/>
</dbReference>
<dbReference type="GO" id="GO:0003735">
    <property type="term" value="F:structural constituent of ribosome"/>
    <property type="evidence" value="ECO:0007669"/>
    <property type="project" value="InterPro"/>
</dbReference>
<evidence type="ECO:0000313" key="5">
    <source>
        <dbReference type="EMBL" id="KAI5443511.1"/>
    </source>
</evidence>
<proteinExistence type="inferred from homology"/>
<accession>A0A9D5BH80</accession>
<dbReference type="GO" id="GO:0006412">
    <property type="term" value="P:translation"/>
    <property type="evidence" value="ECO:0007669"/>
    <property type="project" value="InterPro"/>
</dbReference>
<dbReference type="GO" id="GO:0008097">
    <property type="term" value="F:5S rRNA binding"/>
    <property type="evidence" value="ECO:0007669"/>
    <property type="project" value="InterPro"/>
</dbReference>
<dbReference type="SUPFAM" id="SSF53137">
    <property type="entry name" value="Translational machinery components"/>
    <property type="match status" value="1"/>
</dbReference>
<reference evidence="5 6" key="1">
    <citation type="journal article" date="2022" name="Nat. Genet.">
        <title>Improved pea reference genome and pan-genome highlight genomic features and evolutionary characteristics.</title>
        <authorList>
            <person name="Yang T."/>
            <person name="Liu R."/>
            <person name="Luo Y."/>
            <person name="Hu S."/>
            <person name="Wang D."/>
            <person name="Wang C."/>
            <person name="Pandey M.K."/>
            <person name="Ge S."/>
            <person name="Xu Q."/>
            <person name="Li N."/>
            <person name="Li G."/>
            <person name="Huang Y."/>
            <person name="Saxena R.K."/>
            <person name="Ji Y."/>
            <person name="Li M."/>
            <person name="Yan X."/>
            <person name="He Y."/>
            <person name="Liu Y."/>
            <person name="Wang X."/>
            <person name="Xiang C."/>
            <person name="Varshney R.K."/>
            <person name="Ding H."/>
            <person name="Gao S."/>
            <person name="Zong X."/>
        </authorList>
    </citation>
    <scope>NUCLEOTIDE SEQUENCE [LARGE SCALE GENOMIC DNA]</scope>
    <source>
        <strain evidence="5 6">cv. Zhongwan 6</strain>
    </source>
</reference>
<keyword evidence="6" id="KW-1185">Reference proteome</keyword>
<evidence type="ECO:0000313" key="6">
    <source>
        <dbReference type="Proteomes" id="UP001058974"/>
    </source>
</evidence>
<gene>
    <name evidence="5" type="ORF">KIW84_012233</name>
</gene>
<dbReference type="InterPro" id="IPR005485">
    <property type="entry name" value="Rbsml_uL18_euk_arch"/>
</dbReference>
<dbReference type="Proteomes" id="UP001058974">
    <property type="component" value="Chromosome 1"/>
</dbReference>
<dbReference type="GO" id="GO:1990904">
    <property type="term" value="C:ribonucleoprotein complex"/>
    <property type="evidence" value="ECO:0007669"/>
    <property type="project" value="UniProtKB-KW"/>
</dbReference>
<dbReference type="Gramene" id="Psat01G0223300-T1">
    <property type="protein sequence ID" value="KAI5443511.1"/>
    <property type="gene ID" value="KIW84_012233"/>
</dbReference>
<evidence type="ECO:0000256" key="1">
    <source>
        <dbReference type="ARBA" id="ARBA00007116"/>
    </source>
</evidence>
<feature type="compositionally biased region" description="Polar residues" evidence="4">
    <location>
        <begin position="209"/>
        <end position="223"/>
    </location>
</feature>
<comment type="caution">
    <text evidence="5">The sequence shown here is derived from an EMBL/GenBank/DDBJ whole genome shotgun (WGS) entry which is preliminary data.</text>
</comment>
<dbReference type="Gene3D" id="3.30.420.100">
    <property type="match status" value="1"/>
</dbReference>
<evidence type="ECO:0000256" key="4">
    <source>
        <dbReference type="SAM" id="MobiDB-lite"/>
    </source>
</evidence>
<dbReference type="Pfam" id="PF17144">
    <property type="entry name" value="Ribosomal_L5e"/>
    <property type="match status" value="1"/>
</dbReference>
<name>A0A9D5BH80_PEA</name>
<feature type="region of interest" description="Disordered" evidence="4">
    <location>
        <begin position="1"/>
        <end position="20"/>
    </location>
</feature>
<sequence>MNYNNKDKAPGNWHKKDDYGLQRSSNFDISQELRNQVPRNEDLPIVLDDETTPVKACEDFAYSINNGESNDIQKEEVKVRRLVHKPRDGGCCSSTIRTGIIPLLMYKYSASATNYEDLQSAERWLADCFKDTDMQICHVNPNFSVANNVHADVTGFSNLTPPPVEQNTTTGNRMFDAFKGALDGGLDIPHSDKGFAGFDKMTLYSKRVSNSDSEQPLGSSDSLGQGKDDKIESLLGSSATGTLGSSNDDDSSEVAMLLAIGEGEIKQRKKYWNEHRASNSEKSCSLIDYALRVPSVSANVVDTDDENCSSESRTSSTIFPDQSKVVAMDKSLL</sequence>
<keyword evidence="3" id="KW-0687">Ribonucleoprotein</keyword>
<feature type="region of interest" description="Disordered" evidence="4">
    <location>
        <begin position="209"/>
        <end position="229"/>
    </location>
</feature>
<evidence type="ECO:0000256" key="2">
    <source>
        <dbReference type="ARBA" id="ARBA00022980"/>
    </source>
</evidence>
<keyword evidence="2" id="KW-0689">Ribosomal protein</keyword>